<gene>
    <name evidence="1" type="ORF">DOTSEDRAFT_146169</name>
</gene>
<dbReference type="Proteomes" id="UP000016933">
    <property type="component" value="Unassembled WGS sequence"/>
</dbReference>
<sequence>MVLIKERHETALWTTDEDGYRDVAIPAFEYEPLGEDDQRFLTLQPDADQASHVRCELDVSAHFDAPPYFAAKTPRGYRLPKDLIEVDGKGVIISAPSKDFSSTIVPPCTSLRGRGSDISVLTSAISMKDPLLNAWLV</sequence>
<name>N1PZ12_DOTSN</name>
<evidence type="ECO:0000313" key="1">
    <source>
        <dbReference type="EMBL" id="EME47484.1"/>
    </source>
</evidence>
<proteinExistence type="predicted"/>
<dbReference type="AlphaFoldDB" id="N1PZ12"/>
<protein>
    <submittedName>
        <fullName evidence="1">Uncharacterized protein</fullName>
    </submittedName>
</protein>
<keyword evidence="2" id="KW-1185">Reference proteome</keyword>
<accession>N1PZ12</accession>
<dbReference type="EMBL" id="KB446536">
    <property type="protein sequence ID" value="EME47484.1"/>
    <property type="molecule type" value="Genomic_DNA"/>
</dbReference>
<reference evidence="2" key="1">
    <citation type="journal article" date="2012" name="PLoS Genet.">
        <title>The genomes of the fungal plant pathogens Cladosporium fulvum and Dothistroma septosporum reveal adaptation to different hosts and lifestyles but also signatures of common ancestry.</title>
        <authorList>
            <person name="de Wit P.J.G.M."/>
            <person name="van der Burgt A."/>
            <person name="Oekmen B."/>
            <person name="Stergiopoulos I."/>
            <person name="Abd-Elsalam K.A."/>
            <person name="Aerts A.L."/>
            <person name="Bahkali A.H."/>
            <person name="Beenen H.G."/>
            <person name="Chettri P."/>
            <person name="Cox M.P."/>
            <person name="Datema E."/>
            <person name="de Vries R.P."/>
            <person name="Dhillon B."/>
            <person name="Ganley A.R."/>
            <person name="Griffiths S.A."/>
            <person name="Guo Y."/>
            <person name="Hamelin R.C."/>
            <person name="Henrissat B."/>
            <person name="Kabir M.S."/>
            <person name="Jashni M.K."/>
            <person name="Kema G."/>
            <person name="Klaubauf S."/>
            <person name="Lapidus A."/>
            <person name="Levasseur A."/>
            <person name="Lindquist E."/>
            <person name="Mehrabi R."/>
            <person name="Ohm R.A."/>
            <person name="Owen T.J."/>
            <person name="Salamov A."/>
            <person name="Schwelm A."/>
            <person name="Schijlen E."/>
            <person name="Sun H."/>
            <person name="van den Burg H.A."/>
            <person name="van Ham R.C.H.J."/>
            <person name="Zhang S."/>
            <person name="Goodwin S.B."/>
            <person name="Grigoriev I.V."/>
            <person name="Collemare J."/>
            <person name="Bradshaw R.E."/>
        </authorList>
    </citation>
    <scope>NUCLEOTIDE SEQUENCE [LARGE SCALE GENOMIC DNA]</scope>
    <source>
        <strain evidence="2">NZE10 / CBS 128990</strain>
    </source>
</reference>
<dbReference type="HOGENOM" id="CLU_1865073_0_0_1"/>
<dbReference type="OrthoDB" id="4850726at2759"/>
<evidence type="ECO:0000313" key="2">
    <source>
        <dbReference type="Proteomes" id="UP000016933"/>
    </source>
</evidence>
<reference evidence="1 2" key="2">
    <citation type="journal article" date="2012" name="PLoS Pathog.">
        <title>Diverse lifestyles and strategies of plant pathogenesis encoded in the genomes of eighteen Dothideomycetes fungi.</title>
        <authorList>
            <person name="Ohm R.A."/>
            <person name="Feau N."/>
            <person name="Henrissat B."/>
            <person name="Schoch C.L."/>
            <person name="Horwitz B.A."/>
            <person name="Barry K.W."/>
            <person name="Condon B.J."/>
            <person name="Copeland A.C."/>
            <person name="Dhillon B."/>
            <person name="Glaser F."/>
            <person name="Hesse C.N."/>
            <person name="Kosti I."/>
            <person name="LaButti K."/>
            <person name="Lindquist E.A."/>
            <person name="Lucas S."/>
            <person name="Salamov A.A."/>
            <person name="Bradshaw R.E."/>
            <person name="Ciuffetti L."/>
            <person name="Hamelin R.C."/>
            <person name="Kema G.H.J."/>
            <person name="Lawrence C."/>
            <person name="Scott J.A."/>
            <person name="Spatafora J.W."/>
            <person name="Turgeon B.G."/>
            <person name="de Wit P.J.G.M."/>
            <person name="Zhong S."/>
            <person name="Goodwin S.B."/>
            <person name="Grigoriev I.V."/>
        </authorList>
    </citation>
    <scope>NUCLEOTIDE SEQUENCE [LARGE SCALE GENOMIC DNA]</scope>
    <source>
        <strain evidence="2">NZE10 / CBS 128990</strain>
    </source>
</reference>
<organism evidence="1 2">
    <name type="scientific">Dothistroma septosporum (strain NZE10 / CBS 128990)</name>
    <name type="common">Red band needle blight fungus</name>
    <name type="synonym">Mycosphaerella pini</name>
    <dbReference type="NCBI Taxonomy" id="675120"/>
    <lineage>
        <taxon>Eukaryota</taxon>
        <taxon>Fungi</taxon>
        <taxon>Dikarya</taxon>
        <taxon>Ascomycota</taxon>
        <taxon>Pezizomycotina</taxon>
        <taxon>Dothideomycetes</taxon>
        <taxon>Dothideomycetidae</taxon>
        <taxon>Mycosphaerellales</taxon>
        <taxon>Mycosphaerellaceae</taxon>
        <taxon>Dothistroma</taxon>
    </lineage>
</organism>